<organism evidence="2 3">
    <name type="scientific">Spinacia oleracea</name>
    <name type="common">Spinach</name>
    <dbReference type="NCBI Taxonomy" id="3562"/>
    <lineage>
        <taxon>Eukaryota</taxon>
        <taxon>Viridiplantae</taxon>
        <taxon>Streptophyta</taxon>
        <taxon>Embryophyta</taxon>
        <taxon>Tracheophyta</taxon>
        <taxon>Spermatophyta</taxon>
        <taxon>Magnoliopsida</taxon>
        <taxon>eudicotyledons</taxon>
        <taxon>Gunneridae</taxon>
        <taxon>Pentapetalae</taxon>
        <taxon>Caryophyllales</taxon>
        <taxon>Chenopodiaceae</taxon>
        <taxon>Chenopodioideae</taxon>
        <taxon>Anserineae</taxon>
        <taxon>Spinacia</taxon>
    </lineage>
</organism>
<evidence type="ECO:0000259" key="1">
    <source>
        <dbReference type="Pfam" id="PF13966"/>
    </source>
</evidence>
<dbReference type="InterPro" id="IPR026960">
    <property type="entry name" value="RVT-Znf"/>
</dbReference>
<evidence type="ECO:0000313" key="3">
    <source>
        <dbReference type="RefSeq" id="XP_021836638.1"/>
    </source>
</evidence>
<dbReference type="Proteomes" id="UP000813463">
    <property type="component" value="Chromosome 1"/>
</dbReference>
<evidence type="ECO:0000313" key="2">
    <source>
        <dbReference type="Proteomes" id="UP000813463"/>
    </source>
</evidence>
<dbReference type="OrthoDB" id="1938625at2759"/>
<dbReference type="KEGG" id="soe:110776390"/>
<dbReference type="AlphaFoldDB" id="A0A9R0HT99"/>
<gene>
    <name evidence="3" type="primary">LOC110776390</name>
</gene>
<feature type="domain" description="Reverse transcriptase zinc-binding" evidence="1">
    <location>
        <begin position="32"/>
        <end position="112"/>
    </location>
</feature>
<proteinExistence type="predicted"/>
<protein>
    <recommendedName>
        <fullName evidence="1">Reverse transcriptase zinc-binding domain-containing protein</fullName>
    </recommendedName>
</protein>
<sequence>MAASWAVKYICRAKQACIQFTGSSSWLTSAKYCIKDNYKLMRGSRDKIRWNMFVWNRFSMPKKRIICWIALQDRLKTKARLFPLGIGADNLCGLCGSHPVTGAHLFFECNCSIDCCTAIMHWLGFRTYRSSLISLFQSVRRYFTSGFKRKVTYAVITGVVYSIWKARNSSIWEGSVPTVKHTV</sequence>
<dbReference type="GeneID" id="110776390"/>
<dbReference type="Pfam" id="PF13966">
    <property type="entry name" value="zf-RVT"/>
    <property type="match status" value="1"/>
</dbReference>
<reference evidence="3" key="2">
    <citation type="submission" date="2025-08" db="UniProtKB">
        <authorList>
            <consortium name="RefSeq"/>
        </authorList>
    </citation>
    <scope>IDENTIFICATION</scope>
    <source>
        <tissue evidence="3">Leaf</tissue>
    </source>
</reference>
<keyword evidence="2" id="KW-1185">Reference proteome</keyword>
<name>A0A9R0HT99_SPIOL</name>
<dbReference type="RefSeq" id="XP_021836638.1">
    <property type="nucleotide sequence ID" value="XM_021980946.1"/>
</dbReference>
<accession>A0A9R0HT99</accession>
<reference evidence="2" key="1">
    <citation type="journal article" date="2021" name="Nat. Commun.">
        <title>Genomic analyses provide insights into spinach domestication and the genetic basis of agronomic traits.</title>
        <authorList>
            <person name="Cai X."/>
            <person name="Sun X."/>
            <person name="Xu C."/>
            <person name="Sun H."/>
            <person name="Wang X."/>
            <person name="Ge C."/>
            <person name="Zhang Z."/>
            <person name="Wang Q."/>
            <person name="Fei Z."/>
            <person name="Jiao C."/>
            <person name="Wang Q."/>
        </authorList>
    </citation>
    <scope>NUCLEOTIDE SEQUENCE [LARGE SCALE GENOMIC DNA]</scope>
    <source>
        <strain evidence="2">cv. Varoflay</strain>
    </source>
</reference>